<dbReference type="SMART" id="SM00388">
    <property type="entry name" value="HisKA"/>
    <property type="match status" value="1"/>
</dbReference>
<dbReference type="InterPro" id="IPR050736">
    <property type="entry name" value="Sensor_HK_Regulatory"/>
</dbReference>
<evidence type="ECO:0000256" key="8">
    <source>
        <dbReference type="SAM" id="Coils"/>
    </source>
</evidence>
<gene>
    <name evidence="12" type="ORF">ELS83_02035</name>
</gene>
<organism evidence="12 13">
    <name type="scientific">Marinifilum caeruleilacunae</name>
    <dbReference type="NCBI Taxonomy" id="2499076"/>
    <lineage>
        <taxon>Bacteria</taxon>
        <taxon>Pseudomonadati</taxon>
        <taxon>Bacteroidota</taxon>
        <taxon>Bacteroidia</taxon>
        <taxon>Marinilabiliales</taxon>
        <taxon>Marinifilaceae</taxon>
    </lineage>
</organism>
<proteinExistence type="predicted"/>
<keyword evidence="10" id="KW-0732">Signal</keyword>
<feature type="domain" description="Histidine kinase" evidence="11">
    <location>
        <begin position="452"/>
        <end position="668"/>
    </location>
</feature>
<dbReference type="Pfam" id="PF02518">
    <property type="entry name" value="HATPase_c"/>
    <property type="match status" value="1"/>
</dbReference>
<evidence type="ECO:0000256" key="3">
    <source>
        <dbReference type="ARBA" id="ARBA00022553"/>
    </source>
</evidence>
<keyword evidence="13" id="KW-1185">Reference proteome</keyword>
<evidence type="ECO:0000256" key="9">
    <source>
        <dbReference type="SAM" id="Phobius"/>
    </source>
</evidence>
<evidence type="ECO:0000259" key="11">
    <source>
        <dbReference type="PROSITE" id="PS50109"/>
    </source>
</evidence>
<dbReference type="PRINTS" id="PR00344">
    <property type="entry name" value="BCTRLSENSOR"/>
</dbReference>
<dbReference type="SMART" id="SM00028">
    <property type="entry name" value="TPR"/>
    <property type="match status" value="6"/>
</dbReference>
<keyword evidence="9" id="KW-0472">Membrane</keyword>
<dbReference type="Pfam" id="PF13424">
    <property type="entry name" value="TPR_12"/>
    <property type="match status" value="2"/>
</dbReference>
<evidence type="ECO:0000256" key="5">
    <source>
        <dbReference type="ARBA" id="ARBA00022777"/>
    </source>
</evidence>
<dbReference type="InterPro" id="IPR005467">
    <property type="entry name" value="His_kinase_dom"/>
</dbReference>
<feature type="chain" id="PRO_5046521971" description="histidine kinase" evidence="10">
    <location>
        <begin position="17"/>
        <end position="679"/>
    </location>
</feature>
<keyword evidence="9" id="KW-1133">Transmembrane helix</keyword>
<evidence type="ECO:0000256" key="6">
    <source>
        <dbReference type="ARBA" id="ARBA00023012"/>
    </source>
</evidence>
<dbReference type="GO" id="GO:0016301">
    <property type="term" value="F:kinase activity"/>
    <property type="evidence" value="ECO:0007669"/>
    <property type="project" value="UniProtKB-KW"/>
</dbReference>
<dbReference type="Pfam" id="PF00512">
    <property type="entry name" value="HisKA"/>
    <property type="match status" value="1"/>
</dbReference>
<name>A0ABX1WR97_9BACT</name>
<keyword evidence="4" id="KW-0808">Transferase</keyword>
<comment type="caution">
    <text evidence="12">The sequence shown here is derived from an EMBL/GenBank/DDBJ whole genome shotgun (WGS) entry which is preliminary data.</text>
</comment>
<dbReference type="SUPFAM" id="SSF48452">
    <property type="entry name" value="TPR-like"/>
    <property type="match status" value="2"/>
</dbReference>
<evidence type="ECO:0000256" key="1">
    <source>
        <dbReference type="ARBA" id="ARBA00000085"/>
    </source>
</evidence>
<dbReference type="SUPFAM" id="SSF47384">
    <property type="entry name" value="Homodimeric domain of signal transducing histidine kinase"/>
    <property type="match status" value="1"/>
</dbReference>
<comment type="catalytic activity">
    <reaction evidence="1">
        <text>ATP + protein L-histidine = ADP + protein N-phospho-L-histidine.</text>
        <dbReference type="EC" id="2.7.13.3"/>
    </reaction>
</comment>
<dbReference type="InterPro" id="IPR011990">
    <property type="entry name" value="TPR-like_helical_dom_sf"/>
</dbReference>
<evidence type="ECO:0000256" key="4">
    <source>
        <dbReference type="ARBA" id="ARBA00022679"/>
    </source>
</evidence>
<dbReference type="EMBL" id="RZNH01000002">
    <property type="protein sequence ID" value="NOU58581.1"/>
    <property type="molecule type" value="Genomic_DNA"/>
</dbReference>
<keyword evidence="7" id="KW-0802">TPR repeat</keyword>
<dbReference type="CDD" id="cd00082">
    <property type="entry name" value="HisKA"/>
    <property type="match status" value="1"/>
</dbReference>
<feature type="transmembrane region" description="Helical" evidence="9">
    <location>
        <begin position="389"/>
        <end position="409"/>
    </location>
</feature>
<keyword evidence="5 12" id="KW-0418">Kinase</keyword>
<keyword evidence="8" id="KW-0175">Coiled coil</keyword>
<feature type="coiled-coil region" evidence="8">
    <location>
        <begin position="361"/>
        <end position="388"/>
    </location>
</feature>
<evidence type="ECO:0000313" key="13">
    <source>
        <dbReference type="Proteomes" id="UP000732105"/>
    </source>
</evidence>
<dbReference type="PROSITE" id="PS50109">
    <property type="entry name" value="HIS_KIN"/>
    <property type="match status" value="1"/>
</dbReference>
<dbReference type="PANTHER" id="PTHR43711:SF1">
    <property type="entry name" value="HISTIDINE KINASE 1"/>
    <property type="match status" value="1"/>
</dbReference>
<dbReference type="CDD" id="cd00075">
    <property type="entry name" value="HATPase"/>
    <property type="match status" value="1"/>
</dbReference>
<evidence type="ECO:0000313" key="12">
    <source>
        <dbReference type="EMBL" id="NOU58581.1"/>
    </source>
</evidence>
<dbReference type="InterPro" id="IPR003594">
    <property type="entry name" value="HATPase_dom"/>
</dbReference>
<dbReference type="InterPro" id="IPR003661">
    <property type="entry name" value="HisK_dim/P_dom"/>
</dbReference>
<dbReference type="InterPro" id="IPR036890">
    <property type="entry name" value="HATPase_C_sf"/>
</dbReference>
<dbReference type="InterPro" id="IPR004358">
    <property type="entry name" value="Sig_transdc_His_kin-like_C"/>
</dbReference>
<dbReference type="InterPro" id="IPR036097">
    <property type="entry name" value="HisK_dim/P_sf"/>
</dbReference>
<keyword evidence="9" id="KW-0812">Transmembrane</keyword>
<keyword evidence="6" id="KW-0902">Two-component regulatory system</keyword>
<evidence type="ECO:0000256" key="10">
    <source>
        <dbReference type="SAM" id="SignalP"/>
    </source>
</evidence>
<dbReference type="SMART" id="SM00387">
    <property type="entry name" value="HATPase_c"/>
    <property type="match status" value="1"/>
</dbReference>
<keyword evidence="3" id="KW-0597">Phosphoprotein</keyword>
<dbReference type="PROSITE" id="PS50005">
    <property type="entry name" value="TPR"/>
    <property type="match status" value="2"/>
</dbReference>
<feature type="repeat" description="TPR" evidence="7">
    <location>
        <begin position="155"/>
        <end position="188"/>
    </location>
</feature>
<dbReference type="SUPFAM" id="SSF55874">
    <property type="entry name" value="ATPase domain of HSP90 chaperone/DNA topoisomerase II/histidine kinase"/>
    <property type="match status" value="1"/>
</dbReference>
<dbReference type="Gene3D" id="3.30.565.10">
    <property type="entry name" value="Histidine kinase-like ATPase, C-terminal domain"/>
    <property type="match status" value="1"/>
</dbReference>
<sequence length="679" mass="77553">MRFLLLLLILPLTGIAQTVGTVENAIDSISSTDKKIEYLNDWTGKNYRKQISEAEYYVTLTIHLAKETNNHSGLGNAYIRMALINSRKDKNENALKNYNDAILNFKLSNDLYGLHKTYINRGYLNRKLSKHEEATKDFHKGINYFTDHPDPMLLANAYNGLGIVHRHLKNYSKALEYYNKSAEVSKKNNLHNFTYNANTNIANVYSLQGKYKEAMLLHKQNLKLLEKRPSKYKSAQTYHNIGACFLEMEQFGFAQEYLEKSLVLKEEIGNKYLLVTTLNGLSYAYYMQYNFDKSLSLSRRALALGKEVGNIEIQKNTADRIFKIFAYKNNPDSVVRYVNFSKKLRDSLHTIKTLQQVAEIQTKYETEKKEAQIALLEKENNSKAMQRNGLIVILILILGYAGFILYSYYRNKKLTRLLSLQKSRIEWSKEILDHRNQELRISNQTKNKLFQIISHDLRSPLASVSGISNLIQILLRQGRYQELDETSQDLNDCVTRVLNLTDNLLSWSLNQSGKLPFTPVVIPVKNLLSGIIEIYKAGAQQKNILLELSISQNLFVYADRPMLETVVRNLLNNALKFTPEGGLIILGAEMVEDHTEIWVEDNGVGIPDDTISNIFELDASSSGTRGEKGNGLGLILCKDFIEKNQGEIWVDSKAGKGTTFRFSVPNAEKIYTEESISHQ</sequence>
<dbReference type="Gene3D" id="1.25.40.10">
    <property type="entry name" value="Tetratricopeptide repeat domain"/>
    <property type="match status" value="2"/>
</dbReference>
<dbReference type="Gene3D" id="1.10.287.130">
    <property type="match status" value="1"/>
</dbReference>
<protein>
    <recommendedName>
        <fullName evidence="2">histidine kinase</fullName>
        <ecNumber evidence="2">2.7.13.3</ecNumber>
    </recommendedName>
</protein>
<accession>A0ABX1WR97</accession>
<evidence type="ECO:0000256" key="2">
    <source>
        <dbReference type="ARBA" id="ARBA00012438"/>
    </source>
</evidence>
<dbReference type="Proteomes" id="UP000732105">
    <property type="component" value="Unassembled WGS sequence"/>
</dbReference>
<dbReference type="EC" id="2.7.13.3" evidence="2"/>
<feature type="signal peptide" evidence="10">
    <location>
        <begin position="1"/>
        <end position="16"/>
    </location>
</feature>
<evidence type="ECO:0000256" key="7">
    <source>
        <dbReference type="PROSITE-ProRule" id="PRU00339"/>
    </source>
</evidence>
<dbReference type="RefSeq" id="WP_171593848.1">
    <property type="nucleotide sequence ID" value="NZ_RZNH01000002.1"/>
</dbReference>
<reference evidence="12 13" key="1">
    <citation type="submission" date="2018-12" db="EMBL/GenBank/DDBJ databases">
        <title>Marinifilum JC070 sp. nov., a marine bacterium isolated from Yongle Blue Hole in the South China Sea.</title>
        <authorList>
            <person name="Fu T."/>
        </authorList>
    </citation>
    <scope>NUCLEOTIDE SEQUENCE [LARGE SCALE GENOMIC DNA]</scope>
    <source>
        <strain evidence="12 13">JC070</strain>
    </source>
</reference>
<feature type="repeat" description="TPR" evidence="7">
    <location>
        <begin position="235"/>
        <end position="268"/>
    </location>
</feature>
<dbReference type="PANTHER" id="PTHR43711">
    <property type="entry name" value="TWO-COMPONENT HISTIDINE KINASE"/>
    <property type="match status" value="1"/>
</dbReference>
<dbReference type="InterPro" id="IPR019734">
    <property type="entry name" value="TPR_rpt"/>
</dbReference>